<dbReference type="NCBIfam" id="NF006718">
    <property type="entry name" value="PRK09256.1"/>
    <property type="match status" value="1"/>
</dbReference>
<dbReference type="Proteomes" id="UP001439008">
    <property type="component" value="Unassembled WGS sequence"/>
</dbReference>
<evidence type="ECO:0000259" key="2">
    <source>
        <dbReference type="PROSITE" id="PS00745"/>
    </source>
</evidence>
<sequence length="142" mass="16749">MATKRYMKIMNLPKNKFRVSFSRSSGSGGQNVNKVNTKVSMRISIEDIDFLGEKSLERLKVMYKNRINNKGEIYVTSEKNRTQAENIDDAFNKFKEMFTKASNEPKPRIRSKPPKSANERRLAEKKYKKNKVRKRKNFDEDY</sequence>
<gene>
    <name evidence="3" type="ORF">MHBO_001884</name>
</gene>
<dbReference type="Pfam" id="PF00472">
    <property type="entry name" value="RF-1"/>
    <property type="match status" value="1"/>
</dbReference>
<reference evidence="3 4" key="1">
    <citation type="journal article" date="2024" name="BMC Biol.">
        <title>Comparative genomics of Ascetosporea gives new insight into the evolutionary basis for animal parasitism in Rhizaria.</title>
        <authorList>
            <person name="Hiltunen Thoren M."/>
            <person name="Onut-Brannstrom I."/>
            <person name="Alfjorden A."/>
            <person name="Peckova H."/>
            <person name="Swords F."/>
            <person name="Hooper C."/>
            <person name="Holzer A.S."/>
            <person name="Bass D."/>
            <person name="Burki F."/>
        </authorList>
    </citation>
    <scope>NUCLEOTIDE SEQUENCE [LARGE SCALE GENOMIC DNA]</scope>
    <source>
        <strain evidence="3">20-A016</strain>
    </source>
</reference>
<feature type="domain" description="Prokaryotic-type class I peptide chain release factors" evidence="2">
    <location>
        <begin position="23"/>
        <end position="39"/>
    </location>
</feature>
<dbReference type="InterPro" id="IPR052104">
    <property type="entry name" value="Mito_Release_Factor_mL62"/>
</dbReference>
<dbReference type="Gene3D" id="3.30.160.20">
    <property type="match status" value="1"/>
</dbReference>
<proteinExistence type="predicted"/>
<organism evidence="3 4">
    <name type="scientific">Bonamia ostreae</name>
    <dbReference type="NCBI Taxonomy" id="126728"/>
    <lineage>
        <taxon>Eukaryota</taxon>
        <taxon>Sar</taxon>
        <taxon>Rhizaria</taxon>
        <taxon>Endomyxa</taxon>
        <taxon>Ascetosporea</taxon>
        <taxon>Haplosporida</taxon>
        <taxon>Bonamia</taxon>
    </lineage>
</organism>
<evidence type="ECO:0000313" key="3">
    <source>
        <dbReference type="EMBL" id="MES1920187.1"/>
    </source>
</evidence>
<evidence type="ECO:0000256" key="1">
    <source>
        <dbReference type="SAM" id="MobiDB-lite"/>
    </source>
</evidence>
<protein>
    <recommendedName>
        <fullName evidence="2">Prokaryotic-type class I peptide chain release factors domain-containing protein</fullName>
    </recommendedName>
</protein>
<evidence type="ECO:0000313" key="4">
    <source>
        <dbReference type="Proteomes" id="UP001439008"/>
    </source>
</evidence>
<feature type="compositionally biased region" description="Basic residues" evidence="1">
    <location>
        <begin position="126"/>
        <end position="136"/>
    </location>
</feature>
<feature type="compositionally biased region" description="Basic and acidic residues" evidence="1">
    <location>
        <begin position="98"/>
        <end position="107"/>
    </location>
</feature>
<dbReference type="SUPFAM" id="SSF110916">
    <property type="entry name" value="Peptidyl-tRNA hydrolase domain-like"/>
    <property type="match status" value="1"/>
</dbReference>
<dbReference type="PANTHER" id="PTHR11075:SF54">
    <property type="entry name" value="LARGE RIBOSOMAL SUBUNIT PROTEIN ML62"/>
    <property type="match status" value="1"/>
</dbReference>
<keyword evidence="4" id="KW-1185">Reference proteome</keyword>
<name>A0ABV2AKN4_9EUKA</name>
<feature type="region of interest" description="Disordered" evidence="1">
    <location>
        <begin position="98"/>
        <end position="142"/>
    </location>
</feature>
<dbReference type="PANTHER" id="PTHR11075">
    <property type="entry name" value="PEPTIDE CHAIN RELEASE FACTOR"/>
    <property type="match status" value="1"/>
</dbReference>
<dbReference type="InterPro" id="IPR000352">
    <property type="entry name" value="Pep_chain_release_fac_I"/>
</dbReference>
<dbReference type="EMBL" id="JBDODL010000542">
    <property type="protein sequence ID" value="MES1920187.1"/>
    <property type="molecule type" value="Genomic_DNA"/>
</dbReference>
<dbReference type="PROSITE" id="PS00745">
    <property type="entry name" value="RF_PROK_I"/>
    <property type="match status" value="1"/>
</dbReference>
<comment type="caution">
    <text evidence="3">The sequence shown here is derived from an EMBL/GenBank/DDBJ whole genome shotgun (WGS) entry which is preliminary data.</text>
</comment>
<accession>A0ABV2AKN4</accession>